<dbReference type="STRING" id="860228.Ccan_12350"/>
<dbReference type="Proteomes" id="UP000008895">
    <property type="component" value="Chromosome"/>
</dbReference>
<evidence type="ECO:0000313" key="2">
    <source>
        <dbReference type="Proteomes" id="UP000008895"/>
    </source>
</evidence>
<gene>
    <name evidence="1" type="ordered locus">Ccan_12350</name>
</gene>
<sequence length="114" mass="12782">MQFCLPGKTPPCSAQGEYFVADQVWVKYDEFNEIVDMIIVDTKLSEKTTLSAGQAMAKQQAGKGSLAFKPQIPKEFDEVNNVRLPIDIQQGQQIQVKAFYKMYGDGDKIFVGIK</sequence>
<dbReference type="KEGG" id="ccm:Ccan_12350"/>
<dbReference type="AlphaFoldDB" id="F9YPK5"/>
<proteinExistence type="predicted"/>
<keyword evidence="2" id="KW-1185">Reference proteome</keyword>
<organism evidence="1 2">
    <name type="scientific">Capnocytophaga canimorsus (strain 5)</name>
    <dbReference type="NCBI Taxonomy" id="860228"/>
    <lineage>
        <taxon>Bacteria</taxon>
        <taxon>Pseudomonadati</taxon>
        <taxon>Bacteroidota</taxon>
        <taxon>Flavobacteriia</taxon>
        <taxon>Flavobacteriales</taxon>
        <taxon>Flavobacteriaceae</taxon>
        <taxon>Capnocytophaga</taxon>
    </lineage>
</organism>
<reference evidence="1 2" key="1">
    <citation type="journal article" date="2011" name="J. Bacteriol.">
        <title>Complete genome sequence of the dog commensal and human pathogen Capnocytophaga canimorsus strain 5.</title>
        <authorList>
            <person name="Manfredi P."/>
            <person name="Pagni M."/>
            <person name="Cornelis G.R."/>
        </authorList>
    </citation>
    <scope>NUCLEOTIDE SEQUENCE [LARGE SCALE GENOMIC DNA]</scope>
    <source>
        <strain evidence="2">5</strain>
    </source>
</reference>
<accession>F9YPK5</accession>
<dbReference type="HOGENOM" id="CLU_170155_0_0_10"/>
<dbReference type="eggNOG" id="ENOG50311RI">
    <property type="taxonomic scope" value="Bacteria"/>
</dbReference>
<evidence type="ECO:0000313" key="1">
    <source>
        <dbReference type="EMBL" id="AEK23351.1"/>
    </source>
</evidence>
<dbReference type="EMBL" id="CP002113">
    <property type="protein sequence ID" value="AEK23351.1"/>
    <property type="molecule type" value="Genomic_DNA"/>
</dbReference>
<name>F9YPK5_CAPCC</name>
<protein>
    <submittedName>
        <fullName evidence="1">Uncharacterized protein</fullName>
    </submittedName>
</protein>